<keyword evidence="3" id="KW-1185">Reference proteome</keyword>
<dbReference type="AlphaFoldDB" id="A0AAN8QGN2"/>
<feature type="region of interest" description="Disordered" evidence="1">
    <location>
        <begin position="71"/>
        <end position="114"/>
    </location>
</feature>
<dbReference type="Proteomes" id="UP001347796">
    <property type="component" value="Unassembled WGS sequence"/>
</dbReference>
<gene>
    <name evidence="2" type="ORF">SNE40_000166</name>
</gene>
<protein>
    <submittedName>
        <fullName evidence="2">Uncharacterized protein</fullName>
    </submittedName>
</protein>
<proteinExistence type="predicted"/>
<feature type="region of interest" description="Disordered" evidence="1">
    <location>
        <begin position="144"/>
        <end position="173"/>
    </location>
</feature>
<sequence>MDFEIPADIDLSQCPGLVPTPAHCPVWKREMIDKKNKDRVEEYVREILQEREEQEKWKNVPEWKRKILKQKADEDRAKAKAMKEGTAPLAPPEQKTTQQELLHAGQGHRDDNFVPAAMNIDPEEFESMPPWKQELLTKRKNIPVTFNNEFNPDEEEEPQPQRQEYNLDVKMAS</sequence>
<evidence type="ECO:0000313" key="2">
    <source>
        <dbReference type="EMBL" id="KAK6194549.1"/>
    </source>
</evidence>
<accession>A0AAN8QGN2</accession>
<feature type="compositionally biased region" description="Basic and acidic residues" evidence="1">
    <location>
        <begin position="71"/>
        <end position="83"/>
    </location>
</feature>
<name>A0AAN8QGN2_PATCE</name>
<organism evidence="2 3">
    <name type="scientific">Patella caerulea</name>
    <name type="common">Rayed Mediterranean limpet</name>
    <dbReference type="NCBI Taxonomy" id="87958"/>
    <lineage>
        <taxon>Eukaryota</taxon>
        <taxon>Metazoa</taxon>
        <taxon>Spiralia</taxon>
        <taxon>Lophotrochozoa</taxon>
        <taxon>Mollusca</taxon>
        <taxon>Gastropoda</taxon>
        <taxon>Patellogastropoda</taxon>
        <taxon>Patelloidea</taxon>
        <taxon>Patellidae</taxon>
        <taxon>Patella</taxon>
    </lineage>
</organism>
<comment type="caution">
    <text evidence="2">The sequence shown here is derived from an EMBL/GenBank/DDBJ whole genome shotgun (WGS) entry which is preliminary data.</text>
</comment>
<evidence type="ECO:0000313" key="3">
    <source>
        <dbReference type="Proteomes" id="UP001347796"/>
    </source>
</evidence>
<reference evidence="2 3" key="1">
    <citation type="submission" date="2024-01" db="EMBL/GenBank/DDBJ databases">
        <title>The genome of the rayed Mediterranean limpet Patella caerulea (Linnaeus, 1758).</title>
        <authorList>
            <person name="Anh-Thu Weber A."/>
            <person name="Halstead-Nussloch G."/>
        </authorList>
    </citation>
    <scope>NUCLEOTIDE SEQUENCE [LARGE SCALE GENOMIC DNA]</scope>
    <source>
        <strain evidence="2">AATW-2023a</strain>
        <tissue evidence="2">Whole specimen</tissue>
    </source>
</reference>
<dbReference type="EMBL" id="JAZGQO010000001">
    <property type="protein sequence ID" value="KAK6194549.1"/>
    <property type="molecule type" value="Genomic_DNA"/>
</dbReference>
<evidence type="ECO:0000256" key="1">
    <source>
        <dbReference type="SAM" id="MobiDB-lite"/>
    </source>
</evidence>